<keyword evidence="2" id="KW-0560">Oxidoreductase</keyword>
<evidence type="ECO:0000313" key="3">
    <source>
        <dbReference type="Proteomes" id="UP001595960"/>
    </source>
</evidence>
<sequence>MSAVKIGIIIGSTRPGRVGDQVARWVLEQAQQRTDAEFELVDLVDFALPHLDEPLPPAMGQYAQPHTKEWAEKVDSFDGYIFVTPEYNHSTSGALKNALDFVYGEWNNKAAGLVSYGSVGGTRAAEHLRLILGELQVADVRQQVSFSLMTDFENYRTFTPAGYHAGMLAAQLDQLVPWAAALRTVREAGELSQAA</sequence>
<dbReference type="GO" id="GO:0016491">
    <property type="term" value="F:oxidoreductase activity"/>
    <property type="evidence" value="ECO:0007669"/>
    <property type="project" value="UniProtKB-KW"/>
</dbReference>
<dbReference type="Proteomes" id="UP001595960">
    <property type="component" value="Unassembled WGS sequence"/>
</dbReference>
<keyword evidence="3" id="KW-1185">Reference proteome</keyword>
<evidence type="ECO:0000313" key="2">
    <source>
        <dbReference type="EMBL" id="MFC4828820.1"/>
    </source>
</evidence>
<evidence type="ECO:0000259" key="1">
    <source>
        <dbReference type="Pfam" id="PF03358"/>
    </source>
</evidence>
<dbReference type="InterPro" id="IPR005025">
    <property type="entry name" value="FMN_Rdtase-like_dom"/>
</dbReference>
<dbReference type="PANTHER" id="PTHR30543">
    <property type="entry name" value="CHROMATE REDUCTASE"/>
    <property type="match status" value="1"/>
</dbReference>
<dbReference type="InterPro" id="IPR029039">
    <property type="entry name" value="Flavoprotein-like_sf"/>
</dbReference>
<dbReference type="SUPFAM" id="SSF52218">
    <property type="entry name" value="Flavoproteins"/>
    <property type="match status" value="1"/>
</dbReference>
<dbReference type="RefSeq" id="WP_204392040.1">
    <property type="nucleotide sequence ID" value="NZ_JAFBBW010000001.1"/>
</dbReference>
<gene>
    <name evidence="2" type="ORF">ACFPER_08485</name>
</gene>
<feature type="domain" description="NADPH-dependent FMN reductase-like" evidence="1">
    <location>
        <begin position="4"/>
        <end position="147"/>
    </location>
</feature>
<name>A0ABV9R4T1_9MICO</name>
<proteinExistence type="predicted"/>
<comment type="caution">
    <text evidence="2">The sequence shown here is derived from an EMBL/GenBank/DDBJ whole genome shotgun (WGS) entry which is preliminary data.</text>
</comment>
<accession>A0ABV9R4T1</accession>
<dbReference type="PANTHER" id="PTHR30543:SF21">
    <property type="entry name" value="NAD(P)H-DEPENDENT FMN REDUCTASE LOT6"/>
    <property type="match status" value="1"/>
</dbReference>
<organism evidence="2 3">
    <name type="scientific">Agromyces aurantiacus</name>
    <dbReference type="NCBI Taxonomy" id="165814"/>
    <lineage>
        <taxon>Bacteria</taxon>
        <taxon>Bacillati</taxon>
        <taxon>Actinomycetota</taxon>
        <taxon>Actinomycetes</taxon>
        <taxon>Micrococcales</taxon>
        <taxon>Microbacteriaceae</taxon>
        <taxon>Agromyces</taxon>
    </lineage>
</organism>
<dbReference type="InterPro" id="IPR050712">
    <property type="entry name" value="NAD(P)H-dep_reductase"/>
</dbReference>
<reference evidence="3" key="1">
    <citation type="journal article" date="2019" name="Int. J. Syst. Evol. Microbiol.">
        <title>The Global Catalogue of Microorganisms (GCM) 10K type strain sequencing project: providing services to taxonomists for standard genome sequencing and annotation.</title>
        <authorList>
            <consortium name="The Broad Institute Genomics Platform"/>
            <consortium name="The Broad Institute Genome Sequencing Center for Infectious Disease"/>
            <person name="Wu L."/>
            <person name="Ma J."/>
        </authorList>
    </citation>
    <scope>NUCLEOTIDE SEQUENCE [LARGE SCALE GENOMIC DNA]</scope>
    <source>
        <strain evidence="3">CGMCC 1.12192</strain>
    </source>
</reference>
<dbReference type="Gene3D" id="3.40.50.360">
    <property type="match status" value="1"/>
</dbReference>
<dbReference type="EC" id="1.-.-.-" evidence="2"/>
<dbReference type="Pfam" id="PF03358">
    <property type="entry name" value="FMN_red"/>
    <property type="match status" value="1"/>
</dbReference>
<protein>
    <submittedName>
        <fullName evidence="2">NADPH-dependent FMN reductase</fullName>
        <ecNumber evidence="2">1.-.-.-</ecNumber>
    </submittedName>
</protein>
<dbReference type="EMBL" id="JBHSJC010000001">
    <property type="protein sequence ID" value="MFC4828820.1"/>
    <property type="molecule type" value="Genomic_DNA"/>
</dbReference>